<feature type="region of interest" description="Disordered" evidence="1">
    <location>
        <begin position="39"/>
        <end position="101"/>
    </location>
</feature>
<dbReference type="OrthoDB" id="72093at2"/>
<dbReference type="Proteomes" id="UP000002208">
    <property type="component" value="Chromosome"/>
</dbReference>
<name>C1CX20_DEIDV</name>
<reference evidence="2 3" key="1">
    <citation type="journal article" date="2009" name="PLoS Genet.">
        <title>Alliance of proteomics and genomics to unravel the specificities of Sahara bacterium Deinococcus deserti.</title>
        <authorList>
            <person name="de Groot A."/>
            <person name="Dulermo R."/>
            <person name="Ortet P."/>
            <person name="Blanchard L."/>
            <person name="Guerin P."/>
            <person name="Fernandez B."/>
            <person name="Vacherie B."/>
            <person name="Dossat C."/>
            <person name="Jolivet E."/>
            <person name="Siguier P."/>
            <person name="Chandler M."/>
            <person name="Barakat M."/>
            <person name="Dedieu A."/>
            <person name="Barbe V."/>
            <person name="Heulin T."/>
            <person name="Sommer S."/>
            <person name="Achouak W."/>
            <person name="Armengaud J."/>
        </authorList>
    </citation>
    <scope>NUCLEOTIDE SEQUENCE [LARGE SCALE GENOMIC DNA]</scope>
    <source>
        <strain evidence="3">DSM 17065 / CIP 109153 / LMG 22923 / VCD115</strain>
    </source>
</reference>
<gene>
    <name evidence="2" type="ordered locus">Deide_17630</name>
</gene>
<dbReference type="PaxDb" id="546414-Deide_17630"/>
<feature type="compositionally biased region" description="Low complexity" evidence="1">
    <location>
        <begin position="40"/>
        <end position="83"/>
    </location>
</feature>
<organism evidence="2 3">
    <name type="scientific">Deinococcus deserti (strain DSM 17065 / CIP 109153 / LMG 22923 / VCD115)</name>
    <dbReference type="NCBI Taxonomy" id="546414"/>
    <lineage>
        <taxon>Bacteria</taxon>
        <taxon>Thermotogati</taxon>
        <taxon>Deinococcota</taxon>
        <taxon>Deinococci</taxon>
        <taxon>Deinococcales</taxon>
        <taxon>Deinococcaceae</taxon>
        <taxon>Deinococcus</taxon>
    </lineage>
</organism>
<evidence type="ECO:0000256" key="1">
    <source>
        <dbReference type="SAM" id="MobiDB-lite"/>
    </source>
</evidence>
<feature type="compositionally biased region" description="Low complexity" evidence="1">
    <location>
        <begin position="149"/>
        <end position="167"/>
    </location>
</feature>
<feature type="region of interest" description="Disordered" evidence="1">
    <location>
        <begin position="126"/>
        <end position="194"/>
    </location>
</feature>
<protein>
    <submittedName>
        <fullName evidence="2">Uncharacterized protein</fullName>
    </submittedName>
</protein>
<proteinExistence type="predicted"/>
<keyword evidence="3" id="KW-1185">Reference proteome</keyword>
<feature type="region of interest" description="Disordered" evidence="1">
    <location>
        <begin position="250"/>
        <end position="281"/>
    </location>
</feature>
<dbReference type="RefSeq" id="WP_012693859.1">
    <property type="nucleotide sequence ID" value="NC_012526.1"/>
</dbReference>
<dbReference type="STRING" id="546414.Deide_17630"/>
<dbReference type="AlphaFoldDB" id="C1CX20"/>
<accession>C1CX20</accession>
<sequence>MTPRAPVKLSREMKLLLLLLLMVALIGLWYVWTSNRSADESTVSTTTSTTETSEGSASTESTSSEAAQGGAATGSETGAATPENAPLGVSPDGPVDVEVIPPFPVQVGSSAQTDVPVVPKGINPDTALAGLPSSNPFRPLRLDPRDSGTTASATPAQATQNNTAQAPDNLELNPPVNPARGPVSTGNAAGSDISSGPVAITPIPGAGGAVSVPSASVSGGALPTPIIPGADGSTGSAGGVSVPGVAVTPLPTSSATVRPPSVTVRPPSVTGNPSAGNSVAVSPPAVVTPPAVKPPVAGVRVPSVPTVPGAFSSTSTGPGGVAGQNGAAAGGVAGTDGAGNVPATTTPQVITELGAASGAAPMTAASELDQLVQTQDLAFNAVVLGPVNTAIFRSRNGFLVVSVGQKLPDTDVTVKEVSADSATLALGNETKILELDKR</sequence>
<dbReference type="KEGG" id="ddr:Deide_17630"/>
<dbReference type="HOGENOM" id="CLU_625171_0_0_0"/>
<evidence type="ECO:0000313" key="3">
    <source>
        <dbReference type="Proteomes" id="UP000002208"/>
    </source>
</evidence>
<evidence type="ECO:0000313" key="2">
    <source>
        <dbReference type="EMBL" id="ACO46737.1"/>
    </source>
</evidence>
<dbReference type="eggNOG" id="ENOG5032VNY">
    <property type="taxonomic scope" value="Bacteria"/>
</dbReference>
<feature type="compositionally biased region" description="Low complexity" evidence="1">
    <location>
        <begin position="256"/>
        <end position="281"/>
    </location>
</feature>
<dbReference type="EMBL" id="CP001114">
    <property type="protein sequence ID" value="ACO46737.1"/>
    <property type="molecule type" value="Genomic_DNA"/>
</dbReference>
<feature type="compositionally biased region" description="Polar residues" evidence="1">
    <location>
        <begin position="184"/>
        <end position="194"/>
    </location>
</feature>